<evidence type="ECO:0000313" key="2">
    <source>
        <dbReference type="EMBL" id="CAE7034311.1"/>
    </source>
</evidence>
<dbReference type="InterPro" id="IPR036397">
    <property type="entry name" value="RNaseH_sf"/>
</dbReference>
<dbReference type="GO" id="GO:0003676">
    <property type="term" value="F:nucleic acid binding"/>
    <property type="evidence" value="ECO:0007669"/>
    <property type="project" value="InterPro"/>
</dbReference>
<evidence type="ECO:0000313" key="3">
    <source>
        <dbReference type="Proteomes" id="UP000472372"/>
    </source>
</evidence>
<organism evidence="2 3">
    <name type="scientific">Pyrenophora teres f. teres</name>
    <dbReference type="NCBI Taxonomy" id="97479"/>
    <lineage>
        <taxon>Eukaryota</taxon>
        <taxon>Fungi</taxon>
        <taxon>Dikarya</taxon>
        <taxon>Ascomycota</taxon>
        <taxon>Pezizomycotina</taxon>
        <taxon>Dothideomycetes</taxon>
        <taxon>Pleosporomycetidae</taxon>
        <taxon>Pleosporales</taxon>
        <taxon>Pleosporineae</taxon>
        <taxon>Pleosporaceae</taxon>
        <taxon>Pyrenophora</taxon>
    </lineage>
</organism>
<dbReference type="InterPro" id="IPR038717">
    <property type="entry name" value="Tc1-like_DDE_dom"/>
</dbReference>
<dbReference type="Proteomes" id="UP000472372">
    <property type="component" value="Chromosome 4"/>
</dbReference>
<reference evidence="2" key="1">
    <citation type="submission" date="2021-02" db="EMBL/GenBank/DDBJ databases">
        <authorList>
            <person name="Syme A R."/>
            <person name="Syme A R."/>
            <person name="Moolhuijzen P."/>
        </authorList>
    </citation>
    <scope>NUCLEOTIDE SEQUENCE</scope>
    <source>
        <strain evidence="2">W1-1</strain>
    </source>
</reference>
<dbReference type="Pfam" id="PF13358">
    <property type="entry name" value="DDE_3"/>
    <property type="match status" value="1"/>
</dbReference>
<name>A0A6S6W1S2_9PLEO</name>
<dbReference type="AlphaFoldDB" id="A0A6S6W1S2"/>
<gene>
    <name evidence="2" type="ORF">PTTW11_05404</name>
</gene>
<proteinExistence type="predicted"/>
<dbReference type="Gene3D" id="3.30.420.10">
    <property type="entry name" value="Ribonuclease H-like superfamily/Ribonuclease H"/>
    <property type="match status" value="1"/>
</dbReference>
<sequence>MVKKTAKTSNVVHFAAWINYYDKAESLTFYNDEYDDVEPTRPNPKPRRRPAHETSEEFADRVRVWEAEKAREPIITKPGNTMRGVYYTNKILLIYRDALYDHERRSDELRAHIHPDERYNWYLVEDNDPSYGTRNRDSMPALYKQRNSIETVNQPANSPDLNLIEAIWNIIKERTRR</sequence>
<feature type="domain" description="Tc1-like transposase DDE" evidence="1">
    <location>
        <begin position="101"/>
        <end position="176"/>
    </location>
</feature>
<dbReference type="EMBL" id="HG992980">
    <property type="protein sequence ID" value="CAE7034311.1"/>
    <property type="molecule type" value="Genomic_DNA"/>
</dbReference>
<evidence type="ECO:0000259" key="1">
    <source>
        <dbReference type="Pfam" id="PF13358"/>
    </source>
</evidence>
<protein>
    <submittedName>
        <fullName evidence="2">DDE 3 domain containing protein</fullName>
    </submittedName>
</protein>
<accession>A0A6S6W1S2</accession>